<dbReference type="Proteomes" id="UP000285209">
    <property type="component" value="Unassembled WGS sequence"/>
</dbReference>
<evidence type="ECO:0000313" key="7">
    <source>
        <dbReference type="EMBL" id="RGZ73692.1"/>
    </source>
</evidence>
<dbReference type="Proteomes" id="UP000266066">
    <property type="component" value="Unassembled WGS sequence"/>
</dbReference>
<evidence type="ECO:0000313" key="16">
    <source>
        <dbReference type="Proteomes" id="UP000266066"/>
    </source>
</evidence>
<gene>
    <name evidence="12" type="ORF">DW001_03985</name>
    <name evidence="11" type="ORF">DW172_11355</name>
    <name evidence="10" type="ORF">DW753_07305</name>
    <name evidence="9" type="ORF">DW775_04125</name>
    <name evidence="8" type="ORF">DW848_10080</name>
    <name evidence="7" type="ORF">DW975_14885</name>
    <name evidence="5" type="ORF">DWW89_15910</name>
    <name evidence="4" type="ORF">DWY38_03980</name>
    <name evidence="6" type="ORF">DXA03_14235</name>
    <name evidence="3" type="ORF">DXB99_07745</name>
    <name evidence="2" type="ORF">DXC13_04195</name>
    <name evidence="1" type="ORF">DXD13_14995</name>
</gene>
<evidence type="ECO:0000313" key="24">
    <source>
        <dbReference type="Proteomes" id="UP000286104"/>
    </source>
</evidence>
<evidence type="ECO:0000313" key="13">
    <source>
        <dbReference type="Proteomes" id="UP000260717"/>
    </source>
</evidence>
<dbReference type="Proteomes" id="UP000286104">
    <property type="component" value="Unassembled WGS sequence"/>
</dbReference>
<dbReference type="EMBL" id="QSKC01000007">
    <property type="protein sequence ID" value="RHE32383.1"/>
    <property type="molecule type" value="Genomic_DNA"/>
</dbReference>
<dbReference type="Proteomes" id="UP000285865">
    <property type="component" value="Unassembled WGS sequence"/>
</dbReference>
<dbReference type="EMBL" id="QSQP01000031">
    <property type="protein sequence ID" value="RGK39036.1"/>
    <property type="molecule type" value="Genomic_DNA"/>
</dbReference>
<dbReference type="EMBL" id="QSTI01000004">
    <property type="protein sequence ID" value="RGM51563.1"/>
    <property type="molecule type" value="Genomic_DNA"/>
</dbReference>
<dbReference type="Proteomes" id="UP000283765">
    <property type="component" value="Unassembled WGS sequence"/>
</dbReference>
<proteinExistence type="predicted"/>
<comment type="caution">
    <text evidence="12">The sequence shown here is derived from an EMBL/GenBank/DDBJ whole genome shotgun (WGS) entry which is preliminary data.</text>
</comment>
<evidence type="ECO:0000313" key="15">
    <source>
        <dbReference type="Proteomes" id="UP000261052"/>
    </source>
</evidence>
<evidence type="ECO:0000313" key="4">
    <source>
        <dbReference type="EMBL" id="RGR55897.1"/>
    </source>
</evidence>
<evidence type="ECO:0000313" key="19">
    <source>
        <dbReference type="Proteomes" id="UP000283765"/>
    </source>
</evidence>
<dbReference type="EMBL" id="QRPB01000004">
    <property type="protein sequence ID" value="RHL81250.1"/>
    <property type="molecule type" value="Genomic_DNA"/>
</dbReference>
<evidence type="ECO:0000313" key="1">
    <source>
        <dbReference type="EMBL" id="RGK39036.1"/>
    </source>
</evidence>
<evidence type="ECO:0000313" key="5">
    <source>
        <dbReference type="EMBL" id="RGU19255.1"/>
    </source>
</evidence>
<sequence length="273" mass="31838">MKGTKYMKIFKIIDEENDLLSGVLLYYEKSRTAIIELPEYLDEWNAPLLFTGYIKKKIYTIPRDMSFCWIKERVIPSGRQNIGDILNTHHLKSYDEMQFLEISDGRCSQDSLYIRKTDEVPMFVEERQQRNLKECVIVGNGRLLCFFYDGCVKKVDIATLDNVDADDIAKVIRHKGLYESGQIGVGGYYITFNNSIDIPAWALYGAKETLPLTLEDFKKFTQKNMLDTTEVCNTLECSRQNISYIVKKKHILPIKESVRGNLYDKCEILRYKW</sequence>
<dbReference type="InterPro" id="IPR036782">
    <property type="entry name" value="NE0471-like_N"/>
</dbReference>
<reference evidence="13 14" key="1">
    <citation type="submission" date="2018-08" db="EMBL/GenBank/DDBJ databases">
        <title>A genome reference for cultivated species of the human gut microbiota.</title>
        <authorList>
            <person name="Zou Y."/>
            <person name="Xue W."/>
            <person name="Luo G."/>
        </authorList>
    </citation>
    <scope>NUCLEOTIDE SEQUENCE [LARGE SCALE GENOMIC DNA]</scope>
    <source>
        <strain evidence="5 19">AF17-27</strain>
        <strain evidence="4 16">AF25-15</strain>
        <strain evidence="12 17">AF36-2BH</strain>
        <strain evidence="11 23">AM16-11</strain>
        <strain evidence="10 22">AM29-10</strain>
        <strain evidence="9 20">AM30-13AC</strain>
        <strain evidence="8 24">AM36-3AA</strain>
        <strain evidence="7 18">AM48-7</strain>
        <strain evidence="6 21">AM54-25XD</strain>
        <strain evidence="3 14">OM07-13</strain>
        <strain evidence="2 13">OM08-12AT</strain>
        <strain evidence="1 15">TF11-15AC</strain>
    </source>
</reference>
<dbReference type="RefSeq" id="WP_109258308.1">
    <property type="nucleotide sequence ID" value="NZ_DAWDGG010000015.1"/>
</dbReference>
<dbReference type="Proteomes" id="UP000283431">
    <property type="component" value="Unassembled WGS sequence"/>
</dbReference>
<dbReference type="EMBL" id="QSDV01000044">
    <property type="protein sequence ID" value="RGZ14733.1"/>
    <property type="molecule type" value="Genomic_DNA"/>
</dbReference>
<dbReference type="EMBL" id="QSTP01000006">
    <property type="protein sequence ID" value="RGM71890.1"/>
    <property type="molecule type" value="Genomic_DNA"/>
</dbReference>
<dbReference type="EMBL" id="QRUJ01000003">
    <property type="protein sequence ID" value="RGR55897.1"/>
    <property type="molecule type" value="Genomic_DNA"/>
</dbReference>
<dbReference type="Proteomes" id="UP000260717">
    <property type="component" value="Unassembled WGS sequence"/>
</dbReference>
<evidence type="ECO:0000313" key="17">
    <source>
        <dbReference type="Proteomes" id="UP000266698"/>
    </source>
</evidence>
<evidence type="ECO:0000313" key="20">
    <source>
        <dbReference type="Proteomes" id="UP000284835"/>
    </source>
</evidence>
<dbReference type="SUPFAM" id="SSF143880">
    <property type="entry name" value="NE0471 N-terminal domain-like"/>
    <property type="match status" value="1"/>
</dbReference>
<name>A0A396FMK2_9FIRM</name>
<evidence type="ECO:0000313" key="18">
    <source>
        <dbReference type="Proteomes" id="UP000283431"/>
    </source>
</evidence>
<evidence type="ECO:0000313" key="3">
    <source>
        <dbReference type="EMBL" id="RGM71890.1"/>
    </source>
</evidence>
<dbReference type="Proteomes" id="UP000261052">
    <property type="component" value="Unassembled WGS sequence"/>
</dbReference>
<evidence type="ECO:0000313" key="9">
    <source>
        <dbReference type="EMBL" id="RHD97062.1"/>
    </source>
</evidence>
<protein>
    <submittedName>
        <fullName evidence="12">Uncharacterized protein</fullName>
    </submittedName>
</protein>
<evidence type="ECO:0000313" key="11">
    <source>
        <dbReference type="EMBL" id="RHI19977.1"/>
    </source>
</evidence>
<dbReference type="Proteomes" id="UP000266698">
    <property type="component" value="Unassembled WGS sequence"/>
</dbReference>
<evidence type="ECO:0000313" key="12">
    <source>
        <dbReference type="EMBL" id="RHL81250.1"/>
    </source>
</evidence>
<dbReference type="EMBL" id="QRKN01000010">
    <property type="protein sequence ID" value="RHI19977.1"/>
    <property type="molecule type" value="Genomic_DNA"/>
</dbReference>
<dbReference type="AlphaFoldDB" id="A0A396FMK2"/>
<evidence type="ECO:0000313" key="2">
    <source>
        <dbReference type="EMBL" id="RGM51563.1"/>
    </source>
</evidence>
<dbReference type="EMBL" id="QSJS01000003">
    <property type="protein sequence ID" value="RHD97062.1"/>
    <property type="molecule type" value="Genomic_DNA"/>
</dbReference>
<evidence type="ECO:0000313" key="21">
    <source>
        <dbReference type="Proteomes" id="UP000285209"/>
    </source>
</evidence>
<organism evidence="12 17">
    <name type="scientific">Agathobacter rectalis</name>
    <dbReference type="NCBI Taxonomy" id="39491"/>
    <lineage>
        <taxon>Bacteria</taxon>
        <taxon>Bacillati</taxon>
        <taxon>Bacillota</taxon>
        <taxon>Clostridia</taxon>
        <taxon>Lachnospirales</taxon>
        <taxon>Lachnospiraceae</taxon>
        <taxon>Agathobacter</taxon>
    </lineage>
</organism>
<dbReference type="EMBL" id="QRXR01000042">
    <property type="protein sequence ID" value="RGU19255.1"/>
    <property type="molecule type" value="Genomic_DNA"/>
</dbReference>
<dbReference type="Proteomes" id="UP000285290">
    <property type="component" value="Unassembled WGS sequence"/>
</dbReference>
<evidence type="ECO:0000313" key="14">
    <source>
        <dbReference type="Proteomes" id="UP000260758"/>
    </source>
</evidence>
<dbReference type="EMBL" id="QSHU01000013">
    <property type="protein sequence ID" value="RHC38638.1"/>
    <property type="molecule type" value="Genomic_DNA"/>
</dbReference>
<evidence type="ECO:0000313" key="8">
    <source>
        <dbReference type="EMBL" id="RHC38638.1"/>
    </source>
</evidence>
<evidence type="ECO:0000313" key="23">
    <source>
        <dbReference type="Proteomes" id="UP000285865"/>
    </source>
</evidence>
<evidence type="ECO:0000313" key="10">
    <source>
        <dbReference type="EMBL" id="RHE32383.1"/>
    </source>
</evidence>
<evidence type="ECO:0000313" key="22">
    <source>
        <dbReference type="Proteomes" id="UP000285290"/>
    </source>
</evidence>
<dbReference type="EMBL" id="QSEN01000045">
    <property type="protein sequence ID" value="RGZ73692.1"/>
    <property type="molecule type" value="Genomic_DNA"/>
</dbReference>
<accession>A0A396FMK2</accession>
<evidence type="ECO:0000313" key="6">
    <source>
        <dbReference type="EMBL" id="RGZ14733.1"/>
    </source>
</evidence>
<dbReference type="Proteomes" id="UP000284835">
    <property type="component" value="Unassembled WGS sequence"/>
</dbReference>
<dbReference type="Proteomes" id="UP000260758">
    <property type="component" value="Unassembled WGS sequence"/>
</dbReference>